<dbReference type="GO" id="GO:0030488">
    <property type="term" value="P:tRNA methylation"/>
    <property type="evidence" value="ECO:0007669"/>
    <property type="project" value="TreeGrafter"/>
</dbReference>
<proteinExistence type="inferred from homology"/>
<dbReference type="PRINTS" id="PR00326">
    <property type="entry name" value="GTP1OBG"/>
</dbReference>
<keyword evidence="10" id="KW-1185">Reference proteome</keyword>
<dbReference type="RefSeq" id="WP_203387907.1">
    <property type="nucleotide sequence ID" value="NZ_CP064781.1"/>
</dbReference>
<keyword evidence="6" id="KW-0479">Metal-binding</keyword>
<evidence type="ECO:0000259" key="8">
    <source>
        <dbReference type="PROSITE" id="PS51709"/>
    </source>
</evidence>
<dbReference type="InterPro" id="IPR005225">
    <property type="entry name" value="Small_GTP-bd"/>
</dbReference>
<dbReference type="GO" id="GO:0002098">
    <property type="term" value="P:tRNA wobble uridine modification"/>
    <property type="evidence" value="ECO:0007669"/>
    <property type="project" value="TreeGrafter"/>
</dbReference>
<dbReference type="GO" id="GO:0005525">
    <property type="term" value="F:GTP binding"/>
    <property type="evidence" value="ECO:0007669"/>
    <property type="project" value="UniProtKB-UniRule"/>
</dbReference>
<dbReference type="Pfam" id="PF01926">
    <property type="entry name" value="MMR_HSR1"/>
    <property type="match status" value="1"/>
</dbReference>
<dbReference type="InterPro" id="IPR006073">
    <property type="entry name" value="GTP-bd"/>
</dbReference>
<dbReference type="Gene3D" id="3.30.1360.120">
    <property type="entry name" value="Probable tRNA modification gtpase trme, domain 1"/>
    <property type="match status" value="1"/>
</dbReference>
<dbReference type="PANTHER" id="PTHR42714:SF2">
    <property type="entry name" value="TRNA MODIFICATION GTPASE GTPBP3, MITOCHONDRIAL"/>
    <property type="match status" value="1"/>
</dbReference>
<evidence type="ECO:0000256" key="7">
    <source>
        <dbReference type="RuleBase" id="RU003313"/>
    </source>
</evidence>
<feature type="binding site" evidence="6">
    <location>
        <begin position="227"/>
        <end position="232"/>
    </location>
    <ligand>
        <name>GTP</name>
        <dbReference type="ChEBI" id="CHEBI:37565"/>
    </ligand>
</feature>
<dbReference type="NCBIfam" id="TIGR00450">
    <property type="entry name" value="mnmE_trmE_thdF"/>
    <property type="match status" value="1"/>
</dbReference>
<feature type="binding site" evidence="6">
    <location>
        <begin position="271"/>
        <end position="274"/>
    </location>
    <ligand>
        <name>GTP</name>
        <dbReference type="ChEBI" id="CHEBI:37565"/>
    </ligand>
</feature>
<sequence length="447" mass="47745">MASRPPDTIAAIATAPGRGGIGVVRVSGAGLAPFAQALTGKAPKPRLATLADFRDADGRTLDSGLLLYFPAPHSFTGDDVIELQGHGGPVVMQLLLARCVELGARLAEPGEFTRRAFDNDKLDLAQAEAVADLIDAATASAARSAVRSLQGEFSKEIHALVDELTELRALTEATLDFPDEEIDFLQSADAFGRLNRLAARLAAVFDRAQQGRLLQGGLHVVLVGQPNVGKSSLLNRLAGDELAIVTPVAGTTRDALKGSIQIEGIPLHVIDTAGLRETEDEVEKIGIERTWREIERADVVLLLTDAQHGVGDAERAILARLPAAIRRITVDNKIDLAGRAPERRETADGVSIALSAKTGEGIDVLQQELLAVAGWHQAEDVFIARERHLQALREAAAHLAAAEAQLPRLELFAEEMRLAQQALGRITGEFSADDLLGEIFGRFCIGK</sequence>
<dbReference type="SUPFAM" id="SSF52540">
    <property type="entry name" value="P-loop containing nucleoside triphosphate hydrolases"/>
    <property type="match status" value="1"/>
</dbReference>
<evidence type="ECO:0000313" key="9">
    <source>
        <dbReference type="EMBL" id="QRJ64362.1"/>
    </source>
</evidence>
<comment type="subcellular location">
    <subcellularLocation>
        <location evidence="6">Cytoplasm</location>
    </subcellularLocation>
</comment>
<keyword evidence="6" id="KW-0460">Magnesium</keyword>
<dbReference type="EMBL" id="CP064781">
    <property type="protein sequence ID" value="QRJ64362.1"/>
    <property type="molecule type" value="Genomic_DNA"/>
</dbReference>
<dbReference type="Pfam" id="PF12631">
    <property type="entry name" value="MnmE_helical"/>
    <property type="match status" value="1"/>
</dbReference>
<dbReference type="InterPro" id="IPR025867">
    <property type="entry name" value="MnmE_helical"/>
</dbReference>
<dbReference type="NCBIfam" id="TIGR00231">
    <property type="entry name" value="small_GTP"/>
    <property type="match status" value="1"/>
</dbReference>
<dbReference type="PROSITE" id="PS51709">
    <property type="entry name" value="G_TRME"/>
    <property type="match status" value="1"/>
</dbReference>
<dbReference type="GO" id="GO:0005829">
    <property type="term" value="C:cytosol"/>
    <property type="evidence" value="ECO:0007669"/>
    <property type="project" value="TreeGrafter"/>
</dbReference>
<keyword evidence="2 6" id="KW-0819">tRNA processing</keyword>
<evidence type="ECO:0000256" key="4">
    <source>
        <dbReference type="ARBA" id="ARBA00022958"/>
    </source>
</evidence>
<dbReference type="CDD" id="cd14858">
    <property type="entry name" value="TrmE_N"/>
    <property type="match status" value="1"/>
</dbReference>
<dbReference type="Pfam" id="PF10396">
    <property type="entry name" value="TrmE_N"/>
    <property type="match status" value="1"/>
</dbReference>
<dbReference type="InterPro" id="IPR031168">
    <property type="entry name" value="G_TrmE"/>
</dbReference>
<comment type="function">
    <text evidence="6">Exhibits a very high intrinsic GTPase hydrolysis rate. Involved in the addition of a carboxymethylaminomethyl (cmnm) group at the wobble position (U34) of certain tRNAs, forming tRNA-cmnm(5)s(2)U34.</text>
</comment>
<dbReference type="InterPro" id="IPR018948">
    <property type="entry name" value="GTP-bd_TrmE_N"/>
</dbReference>
<dbReference type="CDD" id="cd04164">
    <property type="entry name" value="trmE"/>
    <property type="match status" value="1"/>
</dbReference>
<name>A0A974SQ16_9RHOO</name>
<evidence type="ECO:0000256" key="5">
    <source>
        <dbReference type="ARBA" id="ARBA00023134"/>
    </source>
</evidence>
<dbReference type="GO" id="GO:0046872">
    <property type="term" value="F:metal ion binding"/>
    <property type="evidence" value="ECO:0007669"/>
    <property type="project" value="UniProtKB-KW"/>
</dbReference>
<keyword evidence="6" id="KW-0963">Cytoplasm</keyword>
<dbReference type="NCBIfam" id="NF003661">
    <property type="entry name" value="PRK05291.1-3"/>
    <property type="match status" value="1"/>
</dbReference>
<dbReference type="InterPro" id="IPR027368">
    <property type="entry name" value="MnmE_dom2"/>
</dbReference>
<feature type="binding site" evidence="6">
    <location>
        <position position="121"/>
    </location>
    <ligand>
        <name>(6S)-5-formyl-5,6,7,8-tetrahydrofolate</name>
        <dbReference type="ChEBI" id="CHEBI:57457"/>
    </ligand>
</feature>
<accession>A0A974SQ16</accession>
<keyword evidence="6" id="KW-0378">Hydrolase</keyword>
<dbReference type="GO" id="GO:0003924">
    <property type="term" value="F:GTPase activity"/>
    <property type="evidence" value="ECO:0007669"/>
    <property type="project" value="UniProtKB-UniRule"/>
</dbReference>
<dbReference type="Gene3D" id="3.40.50.300">
    <property type="entry name" value="P-loop containing nucleotide triphosphate hydrolases"/>
    <property type="match status" value="1"/>
</dbReference>
<feature type="binding site" evidence="6">
    <location>
        <position position="231"/>
    </location>
    <ligand>
        <name>Mg(2+)</name>
        <dbReference type="ChEBI" id="CHEBI:18420"/>
    </ligand>
</feature>
<dbReference type="InterPro" id="IPR027417">
    <property type="entry name" value="P-loop_NTPase"/>
</dbReference>
<comment type="caution">
    <text evidence="6">Lacks conserved residue(s) required for the propagation of feature annotation.</text>
</comment>
<evidence type="ECO:0000256" key="2">
    <source>
        <dbReference type="ARBA" id="ARBA00022694"/>
    </source>
</evidence>
<dbReference type="KEGG" id="ares:IWH25_03145"/>
<feature type="binding site" evidence="6">
    <location>
        <position position="251"/>
    </location>
    <ligand>
        <name>K(+)</name>
        <dbReference type="ChEBI" id="CHEBI:29103"/>
    </ligand>
</feature>
<feature type="binding site" evidence="6">
    <location>
        <position position="248"/>
    </location>
    <ligand>
        <name>K(+)</name>
        <dbReference type="ChEBI" id="CHEBI:29103"/>
    </ligand>
</feature>
<dbReference type="InterPro" id="IPR004520">
    <property type="entry name" value="GTPase_MnmE"/>
</dbReference>
<feature type="binding site" evidence="6">
    <location>
        <position position="252"/>
    </location>
    <ligand>
        <name>Mg(2+)</name>
        <dbReference type="ChEBI" id="CHEBI:18420"/>
    </ligand>
</feature>
<feature type="binding site" evidence="6">
    <location>
        <position position="227"/>
    </location>
    <ligand>
        <name>K(+)</name>
        <dbReference type="ChEBI" id="CHEBI:29103"/>
    </ligand>
</feature>
<keyword evidence="3 6" id="KW-0547">Nucleotide-binding</keyword>
<evidence type="ECO:0000256" key="3">
    <source>
        <dbReference type="ARBA" id="ARBA00022741"/>
    </source>
</evidence>
<evidence type="ECO:0000256" key="1">
    <source>
        <dbReference type="ARBA" id="ARBA00011043"/>
    </source>
</evidence>
<feature type="binding site" evidence="6">
    <location>
        <position position="82"/>
    </location>
    <ligand>
        <name>(6S)-5-formyl-5,6,7,8-tetrahydrofolate</name>
        <dbReference type="ChEBI" id="CHEBI:57457"/>
    </ligand>
</feature>
<comment type="cofactor">
    <cofactor evidence="6">
        <name>K(+)</name>
        <dbReference type="ChEBI" id="CHEBI:29103"/>
    </cofactor>
    <text evidence="6">Binds 1 potassium ion per subunit.</text>
</comment>
<dbReference type="InterPro" id="IPR027266">
    <property type="entry name" value="TrmE/GcvT-like"/>
</dbReference>
<feature type="binding site" evidence="6">
    <location>
        <position position="25"/>
    </location>
    <ligand>
        <name>(6S)-5-formyl-5,6,7,8-tetrahydrofolate</name>
        <dbReference type="ChEBI" id="CHEBI:57457"/>
    </ligand>
</feature>
<feature type="binding site" evidence="6">
    <location>
        <begin position="246"/>
        <end position="252"/>
    </location>
    <ligand>
        <name>GTP</name>
        <dbReference type="ChEBI" id="CHEBI:37565"/>
    </ligand>
</feature>
<dbReference type="Proteomes" id="UP000663444">
    <property type="component" value="Chromosome"/>
</dbReference>
<dbReference type="EC" id="3.6.-.-" evidence="6"/>
<feature type="binding site" evidence="6">
    <location>
        <position position="447"/>
    </location>
    <ligand>
        <name>(6S)-5-formyl-5,6,7,8-tetrahydrofolate</name>
        <dbReference type="ChEBI" id="CHEBI:57457"/>
    </ligand>
</feature>
<reference evidence="9" key="1">
    <citation type="submission" date="2020-11" db="EMBL/GenBank/DDBJ databases">
        <title>Azospira restricta DSM 18626 genome sequence.</title>
        <authorList>
            <person name="Moe W.M."/>
        </authorList>
    </citation>
    <scope>NUCLEOTIDE SEQUENCE</scope>
    <source>
        <strain evidence="9">DSM 18626</strain>
    </source>
</reference>
<keyword evidence="4 6" id="KW-0630">Potassium</keyword>
<protein>
    <recommendedName>
        <fullName evidence="6">tRNA modification GTPase MnmE</fullName>
        <ecNumber evidence="6">3.6.-.-</ecNumber>
    </recommendedName>
</protein>
<comment type="subunit">
    <text evidence="6">Homodimer. Heterotetramer of two MnmE and two MnmG subunits.</text>
</comment>
<evidence type="ECO:0000256" key="6">
    <source>
        <dbReference type="HAMAP-Rule" id="MF_00379"/>
    </source>
</evidence>
<comment type="similarity">
    <text evidence="1 6 7">Belongs to the TRAFAC class TrmE-Era-EngA-EngB-Septin-like GTPase superfamily. TrmE GTPase family.</text>
</comment>
<feature type="domain" description="TrmE-type G" evidence="8">
    <location>
        <begin position="217"/>
        <end position="374"/>
    </location>
</feature>
<dbReference type="AlphaFoldDB" id="A0A974SQ16"/>
<feature type="binding site" evidence="6">
    <location>
        <position position="246"/>
    </location>
    <ligand>
        <name>K(+)</name>
        <dbReference type="ChEBI" id="CHEBI:29103"/>
    </ligand>
</feature>
<gene>
    <name evidence="6 9" type="primary">mnmE</name>
    <name evidence="6" type="synonym">trmE</name>
    <name evidence="9" type="ORF">IWH25_03145</name>
</gene>
<evidence type="ECO:0000313" key="10">
    <source>
        <dbReference type="Proteomes" id="UP000663444"/>
    </source>
</evidence>
<dbReference type="Gene3D" id="1.20.120.430">
    <property type="entry name" value="tRNA modification GTPase MnmE domain 2"/>
    <property type="match status" value="1"/>
</dbReference>
<dbReference type="HAMAP" id="MF_00379">
    <property type="entry name" value="GTPase_MnmE"/>
    <property type="match status" value="1"/>
</dbReference>
<dbReference type="PANTHER" id="PTHR42714">
    <property type="entry name" value="TRNA MODIFICATION GTPASE GTPBP3"/>
    <property type="match status" value="1"/>
</dbReference>
<organism evidence="9 10">
    <name type="scientific">Azospira restricta</name>
    <dbReference type="NCBI Taxonomy" id="404405"/>
    <lineage>
        <taxon>Bacteria</taxon>
        <taxon>Pseudomonadati</taxon>
        <taxon>Pseudomonadota</taxon>
        <taxon>Betaproteobacteria</taxon>
        <taxon>Rhodocyclales</taxon>
        <taxon>Rhodocyclaceae</taxon>
        <taxon>Azospira</taxon>
    </lineage>
</organism>
<keyword evidence="5 6" id="KW-0342">GTP-binding</keyword>